<evidence type="ECO:0000256" key="1">
    <source>
        <dbReference type="SAM" id="MobiDB-lite"/>
    </source>
</evidence>
<dbReference type="OrthoDB" id="3783580at2759"/>
<keyword evidence="5" id="KW-1185">Reference proteome</keyword>
<evidence type="ECO:0000256" key="2">
    <source>
        <dbReference type="SAM" id="Phobius"/>
    </source>
</evidence>
<feature type="transmembrane region" description="Helical" evidence="2">
    <location>
        <begin position="199"/>
        <end position="220"/>
    </location>
</feature>
<feature type="compositionally biased region" description="Low complexity" evidence="1">
    <location>
        <begin position="172"/>
        <end position="187"/>
    </location>
</feature>
<reference evidence="4 5" key="1">
    <citation type="journal article" date="2018" name="Front. Microbiol.">
        <title>Genome-Wide Analysis of Corynespora cassiicola Leaf Fall Disease Putative Effectors.</title>
        <authorList>
            <person name="Lopez D."/>
            <person name="Ribeiro S."/>
            <person name="Label P."/>
            <person name="Fumanal B."/>
            <person name="Venisse J.S."/>
            <person name="Kohler A."/>
            <person name="de Oliveira R.R."/>
            <person name="Labutti K."/>
            <person name="Lipzen A."/>
            <person name="Lail K."/>
            <person name="Bauer D."/>
            <person name="Ohm R.A."/>
            <person name="Barry K.W."/>
            <person name="Spatafora J."/>
            <person name="Grigoriev I.V."/>
            <person name="Martin F.M."/>
            <person name="Pujade-Renaud V."/>
        </authorList>
    </citation>
    <scope>NUCLEOTIDE SEQUENCE [LARGE SCALE GENOMIC DNA]</scope>
    <source>
        <strain evidence="4 5">Philippines</strain>
    </source>
</reference>
<organism evidence="4 5">
    <name type="scientific">Corynespora cassiicola Philippines</name>
    <dbReference type="NCBI Taxonomy" id="1448308"/>
    <lineage>
        <taxon>Eukaryota</taxon>
        <taxon>Fungi</taxon>
        <taxon>Dikarya</taxon>
        <taxon>Ascomycota</taxon>
        <taxon>Pezizomycotina</taxon>
        <taxon>Dothideomycetes</taxon>
        <taxon>Pleosporomycetidae</taxon>
        <taxon>Pleosporales</taxon>
        <taxon>Corynesporascaceae</taxon>
        <taxon>Corynespora</taxon>
    </lineage>
</organism>
<feature type="signal peptide" evidence="3">
    <location>
        <begin position="1"/>
        <end position="19"/>
    </location>
</feature>
<evidence type="ECO:0000256" key="3">
    <source>
        <dbReference type="SAM" id="SignalP"/>
    </source>
</evidence>
<sequence length="245" mass="25342">MRSALASFVLLVLLRSSFAQVTDPATLRASIKEDKNYSLLPGCINQCIWDIGDNDTPDIGGDIAIHLSCSSPWPNGCYCRPQSAAFAHSFITSCASYLCSTPTPEDINSGTSVYASYCSQALGAAYTPEGIEQVAPTGTPVSEPSSAAGAAATSRPTSGMPRATASTALSNSNPTGSPTGSASTSSSDDGKIAGLSKGAFIGVVISASCSVLGLIFGIGFKIYKHKKQNKPQQHMGANGYYYTTK</sequence>
<name>A0A2T2NHV0_CORCC</name>
<keyword evidence="3" id="KW-0732">Signal</keyword>
<feature type="chain" id="PRO_5015768408" description="Extracellular membrane protein CFEM domain-containing protein" evidence="3">
    <location>
        <begin position="20"/>
        <end position="245"/>
    </location>
</feature>
<keyword evidence="2" id="KW-0812">Transmembrane</keyword>
<gene>
    <name evidence="4" type="ORF">BS50DRAFT_635835</name>
</gene>
<protein>
    <recommendedName>
        <fullName evidence="6">Extracellular membrane protein CFEM domain-containing protein</fullName>
    </recommendedName>
</protein>
<feature type="region of interest" description="Disordered" evidence="1">
    <location>
        <begin position="133"/>
        <end position="188"/>
    </location>
</feature>
<evidence type="ECO:0000313" key="5">
    <source>
        <dbReference type="Proteomes" id="UP000240883"/>
    </source>
</evidence>
<accession>A0A2T2NHV0</accession>
<dbReference type="Proteomes" id="UP000240883">
    <property type="component" value="Unassembled WGS sequence"/>
</dbReference>
<dbReference type="AlphaFoldDB" id="A0A2T2NHV0"/>
<dbReference type="STRING" id="1448308.A0A2T2NHV0"/>
<keyword evidence="2" id="KW-1133">Transmembrane helix</keyword>
<proteinExistence type="predicted"/>
<dbReference type="EMBL" id="KZ678137">
    <property type="protein sequence ID" value="PSN65007.1"/>
    <property type="molecule type" value="Genomic_DNA"/>
</dbReference>
<keyword evidence="2" id="KW-0472">Membrane</keyword>
<evidence type="ECO:0008006" key="6">
    <source>
        <dbReference type="Google" id="ProtNLM"/>
    </source>
</evidence>
<evidence type="ECO:0000313" key="4">
    <source>
        <dbReference type="EMBL" id="PSN65007.1"/>
    </source>
</evidence>